<dbReference type="OrthoDB" id="9803668at2"/>
<dbReference type="EMBL" id="WAIE01000002">
    <property type="protein sequence ID" value="KAB1442430.1"/>
    <property type="molecule type" value="Genomic_DNA"/>
</dbReference>
<proteinExistence type="predicted"/>
<sequence length="322" mass="34899">MTSPLESIATTIRENDDFLVVSHVNPDGDAIGSVVALGHMLAAMGKNFTLYNASGMPKKNDWLTLPAVIEKDLPDTLPAWTIVMDCGSPERMGEGLYGRLDETRVVNIDHHLGNPNFGELNWVDVKQPAVGCMMALLADKLQQPLTGPLAEAVYLAVATDTGFFTYGSTTPECLELAATMLRNGLDMAGINTLITKQWSLNRLRLWTEVVGSVELFENQTVAVVIATNDMFQRTGTGPGATENVINFIRRLKTVRVSAILREEDTETFKFSLRSNGDDNVQAVAASFGGGGHKNAAGGTVHGTLEQARKALVERIAQMVELH</sequence>
<comment type="caution">
    <text evidence="3">The sequence shown here is derived from an EMBL/GenBank/DDBJ whole genome shotgun (WGS) entry which is preliminary data.</text>
</comment>
<dbReference type="Pfam" id="PF01368">
    <property type="entry name" value="DHH"/>
    <property type="match status" value="1"/>
</dbReference>
<feature type="domain" description="DHHA1" evidence="2">
    <location>
        <begin position="233"/>
        <end position="317"/>
    </location>
</feature>
<accession>A0A6N6N4J2</accession>
<dbReference type="Proteomes" id="UP000438699">
    <property type="component" value="Unassembled WGS sequence"/>
</dbReference>
<dbReference type="PANTHER" id="PTHR47618">
    <property type="entry name" value="BIFUNCTIONAL OLIGORIBONUCLEASE AND PAP PHOSPHATASE NRNA"/>
    <property type="match status" value="1"/>
</dbReference>
<dbReference type="RefSeq" id="WP_151150651.1">
    <property type="nucleotide sequence ID" value="NZ_WAIE01000002.1"/>
</dbReference>
<dbReference type="InterPro" id="IPR001667">
    <property type="entry name" value="DDH_dom"/>
</dbReference>
<keyword evidence="4" id="KW-1185">Reference proteome</keyword>
<evidence type="ECO:0000313" key="3">
    <source>
        <dbReference type="EMBL" id="KAB1442430.1"/>
    </source>
</evidence>
<dbReference type="InterPro" id="IPR051319">
    <property type="entry name" value="Oligoribo/pAp-PDE_c-di-AMP_PDE"/>
</dbReference>
<evidence type="ECO:0000313" key="4">
    <source>
        <dbReference type="Proteomes" id="UP000438699"/>
    </source>
</evidence>
<dbReference type="Pfam" id="PF02272">
    <property type="entry name" value="DHHA1"/>
    <property type="match status" value="1"/>
</dbReference>
<feature type="domain" description="DDH" evidence="1">
    <location>
        <begin position="18"/>
        <end position="156"/>
    </location>
</feature>
<dbReference type="Gene3D" id="3.90.1640.10">
    <property type="entry name" value="inorganic pyrophosphatase (n-terminal core)"/>
    <property type="match status" value="1"/>
</dbReference>
<gene>
    <name evidence="3" type="ORF">F8A88_08280</name>
</gene>
<dbReference type="InterPro" id="IPR003156">
    <property type="entry name" value="DHHA1_dom"/>
</dbReference>
<evidence type="ECO:0000259" key="1">
    <source>
        <dbReference type="Pfam" id="PF01368"/>
    </source>
</evidence>
<protein>
    <submittedName>
        <fullName evidence="3">Bifunctional oligoribonuclease/PAP phosphatase NrnA</fullName>
    </submittedName>
</protein>
<reference evidence="3 4" key="1">
    <citation type="journal article" date="2017" name="Int. J. Syst. Evol. Microbiol.">
        <title>Desulfovibrio senegalensis sp. nov., a mesophilic sulfate reducer isolated from marine sediment.</title>
        <authorList>
            <person name="Thioye A."/>
            <person name="Gam Z.B.A."/>
            <person name="Mbengue M."/>
            <person name="Cayol J.L."/>
            <person name="Joseph-Bartoli M."/>
            <person name="Toure-Kane C."/>
            <person name="Labat M."/>
        </authorList>
    </citation>
    <scope>NUCLEOTIDE SEQUENCE [LARGE SCALE GENOMIC DNA]</scope>
    <source>
        <strain evidence="3 4">DSM 101509</strain>
    </source>
</reference>
<dbReference type="Gene3D" id="3.10.310.30">
    <property type="match status" value="1"/>
</dbReference>
<dbReference type="SUPFAM" id="SSF64182">
    <property type="entry name" value="DHH phosphoesterases"/>
    <property type="match status" value="1"/>
</dbReference>
<name>A0A6N6N4J2_9BACT</name>
<dbReference type="AlphaFoldDB" id="A0A6N6N4J2"/>
<dbReference type="GO" id="GO:0003676">
    <property type="term" value="F:nucleic acid binding"/>
    <property type="evidence" value="ECO:0007669"/>
    <property type="project" value="InterPro"/>
</dbReference>
<dbReference type="InterPro" id="IPR038763">
    <property type="entry name" value="DHH_sf"/>
</dbReference>
<evidence type="ECO:0000259" key="2">
    <source>
        <dbReference type="Pfam" id="PF02272"/>
    </source>
</evidence>
<organism evidence="3 4">
    <name type="scientific">Pseudodesulfovibrio senegalensis</name>
    <dbReference type="NCBI Taxonomy" id="1721087"/>
    <lineage>
        <taxon>Bacteria</taxon>
        <taxon>Pseudomonadati</taxon>
        <taxon>Thermodesulfobacteriota</taxon>
        <taxon>Desulfovibrionia</taxon>
        <taxon>Desulfovibrionales</taxon>
        <taxon>Desulfovibrionaceae</taxon>
    </lineage>
</organism>
<dbReference type="PANTHER" id="PTHR47618:SF1">
    <property type="entry name" value="BIFUNCTIONAL OLIGORIBONUCLEASE AND PAP PHOSPHATASE NRNA"/>
    <property type="match status" value="1"/>
</dbReference>